<dbReference type="AlphaFoldDB" id="A0A1I6NX87"/>
<dbReference type="EMBL" id="FOZP01000001">
    <property type="protein sequence ID" value="SFS32576.1"/>
    <property type="molecule type" value="Genomic_DNA"/>
</dbReference>
<gene>
    <name evidence="1" type="ORF">SAMN04488006_0684</name>
</gene>
<protein>
    <submittedName>
        <fullName evidence="1">Uncharacterized protein</fullName>
    </submittedName>
</protein>
<proteinExistence type="predicted"/>
<name>A0A1I6NX87_9FLAO</name>
<dbReference type="STRING" id="593133.SAMN04488006_0684"/>
<keyword evidence="2" id="KW-1185">Reference proteome</keyword>
<organism evidence="1 2">
    <name type="scientific">Lutibacter maritimus</name>
    <dbReference type="NCBI Taxonomy" id="593133"/>
    <lineage>
        <taxon>Bacteria</taxon>
        <taxon>Pseudomonadati</taxon>
        <taxon>Bacteroidota</taxon>
        <taxon>Flavobacteriia</taxon>
        <taxon>Flavobacteriales</taxon>
        <taxon>Flavobacteriaceae</taxon>
        <taxon>Lutibacter</taxon>
    </lineage>
</organism>
<dbReference type="SUPFAM" id="SSF101898">
    <property type="entry name" value="NHL repeat"/>
    <property type="match status" value="1"/>
</dbReference>
<evidence type="ECO:0000313" key="2">
    <source>
        <dbReference type="Proteomes" id="UP000199312"/>
    </source>
</evidence>
<accession>A0A1I6NX87</accession>
<evidence type="ECO:0000313" key="1">
    <source>
        <dbReference type="EMBL" id="SFS32576.1"/>
    </source>
</evidence>
<dbReference type="OrthoDB" id="1438316at2"/>
<sequence>MKQFKICIALFSFTTFFVSCDKEITMLPENANLNSKTSEIVKVSARPDIDISEGSLFALAPWESSDNISKYIYNPMTNDIYLNEYCTKSTQTSNNYGIDFNKEDGLVYLLADGNNGRSLYTLNMQTGIVTFVDEIVSANGNTRPQDLTFGNDGTLYFVFQSGEVNTYDFSTNTMNAFTTVSQSGGVGLTFDEDDNRLIYATSDEPVELYEIDAEDGDVNYLFSFYTPGCGTAQGIEYLGYNKFISSSTFGCDIIYSIDLDSEEVNTVLSPTGSYSSIKDLMFLNAENFGNIDNDCDGVEDANDPYPYSNLNPTIYIDNTDFDIDNEFVKPGTTMMDQIDDLIELMNEQYNGDNYNYLHKKFVSELSKITYYWYKARVITSKERTAISRVAWSANVPSQEF</sequence>
<dbReference type="PROSITE" id="PS51257">
    <property type="entry name" value="PROKAR_LIPOPROTEIN"/>
    <property type="match status" value="1"/>
</dbReference>
<dbReference type="InterPro" id="IPR015943">
    <property type="entry name" value="WD40/YVTN_repeat-like_dom_sf"/>
</dbReference>
<dbReference type="Proteomes" id="UP000199312">
    <property type="component" value="Unassembled WGS sequence"/>
</dbReference>
<reference evidence="2" key="1">
    <citation type="submission" date="2016-10" db="EMBL/GenBank/DDBJ databases">
        <authorList>
            <person name="Varghese N."/>
            <person name="Submissions S."/>
        </authorList>
    </citation>
    <scope>NUCLEOTIDE SEQUENCE [LARGE SCALE GENOMIC DNA]</scope>
    <source>
        <strain evidence="2">DSM 24450</strain>
    </source>
</reference>
<dbReference type="RefSeq" id="WP_090222640.1">
    <property type="nucleotide sequence ID" value="NZ_FOZP01000001.1"/>
</dbReference>
<dbReference type="Gene3D" id="2.130.10.10">
    <property type="entry name" value="YVTN repeat-like/Quinoprotein amine dehydrogenase"/>
    <property type="match status" value="1"/>
</dbReference>